<dbReference type="Gene3D" id="3.40.1110.10">
    <property type="entry name" value="Calcium-transporting ATPase, cytoplasmic domain N"/>
    <property type="match status" value="1"/>
</dbReference>
<dbReference type="EMBL" id="JOSX01000013">
    <property type="protein sequence ID" value="KEK15581.1"/>
    <property type="molecule type" value="Genomic_DNA"/>
</dbReference>
<evidence type="ECO:0000256" key="3">
    <source>
        <dbReference type="ARBA" id="ARBA00022539"/>
    </source>
</evidence>
<dbReference type="SUPFAM" id="SSF56784">
    <property type="entry name" value="HAD-like"/>
    <property type="match status" value="1"/>
</dbReference>
<evidence type="ECO:0000256" key="7">
    <source>
        <dbReference type="ARBA" id="ARBA00022989"/>
    </source>
</evidence>
<dbReference type="InterPro" id="IPR023298">
    <property type="entry name" value="ATPase_P-typ_TM_dom_sf"/>
</dbReference>
<comment type="catalytic activity">
    <reaction evidence="11">
        <text>Cd(2+)(in) + ATP + H2O = Cd(2+)(out) + ADP + phosphate + H(+)</text>
        <dbReference type="Rhea" id="RHEA:12132"/>
        <dbReference type="ChEBI" id="CHEBI:15377"/>
        <dbReference type="ChEBI" id="CHEBI:15378"/>
        <dbReference type="ChEBI" id="CHEBI:30616"/>
        <dbReference type="ChEBI" id="CHEBI:43474"/>
        <dbReference type="ChEBI" id="CHEBI:48775"/>
        <dbReference type="ChEBI" id="CHEBI:456216"/>
        <dbReference type="EC" id="7.2.2.21"/>
    </reaction>
</comment>
<organism evidence="14 15">
    <name type="scientific">Limosilactobacillus reuteri</name>
    <name type="common">Lactobacillus reuteri</name>
    <dbReference type="NCBI Taxonomy" id="1598"/>
    <lineage>
        <taxon>Bacteria</taxon>
        <taxon>Bacillati</taxon>
        <taxon>Bacillota</taxon>
        <taxon>Bacilli</taxon>
        <taxon>Lactobacillales</taxon>
        <taxon>Lactobacillaceae</taxon>
        <taxon>Limosilactobacillus</taxon>
    </lineage>
</organism>
<dbReference type="PRINTS" id="PR00941">
    <property type="entry name" value="CDATPASE"/>
</dbReference>
<dbReference type="FunFam" id="2.70.150.10:FF:000002">
    <property type="entry name" value="Copper-transporting ATPase 1, putative"/>
    <property type="match status" value="1"/>
</dbReference>
<protein>
    <recommendedName>
        <fullName evidence="10">Cd(2+)-exporting ATPase</fullName>
        <ecNumber evidence="10">7.2.2.21</ecNumber>
    </recommendedName>
</protein>
<dbReference type="SUPFAM" id="SSF81665">
    <property type="entry name" value="Calcium ATPase, transmembrane domain M"/>
    <property type="match status" value="1"/>
</dbReference>
<dbReference type="GO" id="GO:0046872">
    <property type="term" value="F:metal ion binding"/>
    <property type="evidence" value="ECO:0007669"/>
    <property type="project" value="UniProtKB-KW"/>
</dbReference>
<evidence type="ECO:0000313" key="14">
    <source>
        <dbReference type="EMBL" id="KEK15581.1"/>
    </source>
</evidence>
<sequence length="633" mass="68621">MIKLQQFFMRYKKQLLLVNTILLLLAEGSKWLLHMNLPYQALMLIVGIVGVLPIALTAISSLRVKLISIDVLVSLAVIGAFIIGKFNEAAIVTWLFMLGDVLEELTLKKTRSAVADLTQMAPQTALVVQDDGSTEKEDVDFIDPGEKILVKTGDQVPVDGKVISGSGYLNEASVNGESKLVNKKAGNEVYAGTILENGTLTVETTAVGEDTTFGKIIEMVEEAQDTKSHTEKLINRFSKYYTPAVLVIAIAVSLITKDLKLAITVMVLGCPGALVIGVPVSTVAGIGNGAKSGIMFKGSQVMDQTHRIDEIAFDKTGTLTVGHPEVSAIEVLNGPKDEIIKLAAQIERQSNHPLAQAIARLNKQKPASIKVETVKGKGIIAILNNQKYYLGNQDLIVENTRTNAKLDKTINHLSQLGNSIVAFANEDQSQLAVFGIKDQLRPEANDALTRLKELGVKKLVMLSGDNQETAERIAAKLSTDEVHGQMLPQDKAAFVKKERAKGHHIAFVGDGINDSPALANANVAIAVGSGTDVAIEVSDIVLVKNDLRKIAYALGLSKKTILNMNENIVMALLTVLLLFIGLFAGYVEMASGMFIHEFSILIVILNGMRLIKFQQKIDDHQVYNQQNKVALDM</sequence>
<comment type="similarity">
    <text evidence="2 12">Belongs to the cation transport ATPase (P-type) (TC 3.A.3) family. Type IB subfamily.</text>
</comment>
<dbReference type="InterPro" id="IPR051014">
    <property type="entry name" value="Cation_Transport_ATPase_IB"/>
</dbReference>
<proteinExistence type="inferred from homology"/>
<dbReference type="Gene3D" id="2.70.150.10">
    <property type="entry name" value="Calcium-transporting ATPase, cytoplasmic transduction domain A"/>
    <property type="match status" value="1"/>
</dbReference>
<dbReference type="Proteomes" id="UP000027731">
    <property type="component" value="Unassembled WGS sequence"/>
</dbReference>
<evidence type="ECO:0000256" key="11">
    <source>
        <dbReference type="ARBA" id="ARBA00049338"/>
    </source>
</evidence>
<dbReference type="Pfam" id="PF00122">
    <property type="entry name" value="E1-E2_ATPase"/>
    <property type="match status" value="1"/>
</dbReference>
<accession>A0A073JQ19</accession>
<keyword evidence="7 12" id="KW-1133">Transmembrane helix</keyword>
<dbReference type="NCBIfam" id="TIGR01494">
    <property type="entry name" value="ATPase_P-type"/>
    <property type="match status" value="1"/>
</dbReference>
<dbReference type="PATRIC" id="fig|1598.90.peg.905"/>
<gene>
    <name evidence="14" type="ORF">LR3_07370</name>
</gene>
<keyword evidence="12" id="KW-0547">Nucleotide-binding</keyword>
<evidence type="ECO:0000256" key="12">
    <source>
        <dbReference type="RuleBase" id="RU362081"/>
    </source>
</evidence>
<dbReference type="PRINTS" id="PR00119">
    <property type="entry name" value="CATATPASE"/>
</dbReference>
<keyword evidence="8" id="KW-0813">Transport</keyword>
<dbReference type="NCBIfam" id="TIGR01511">
    <property type="entry name" value="ATPase-IB1_Cu"/>
    <property type="match status" value="1"/>
</dbReference>
<comment type="caution">
    <text evidence="14">The sequence shown here is derived from an EMBL/GenBank/DDBJ whole genome shotgun (WGS) entry which is preliminary data.</text>
</comment>
<dbReference type="InterPro" id="IPR008250">
    <property type="entry name" value="ATPase_P-typ_transduc_dom_A_sf"/>
</dbReference>
<evidence type="ECO:0000256" key="4">
    <source>
        <dbReference type="ARBA" id="ARBA00022692"/>
    </source>
</evidence>
<dbReference type="InterPro" id="IPR023214">
    <property type="entry name" value="HAD_sf"/>
</dbReference>
<feature type="transmembrane region" description="Helical" evidence="12">
    <location>
        <begin position="593"/>
        <end position="611"/>
    </location>
</feature>
<dbReference type="SFLD" id="SFLDG00002">
    <property type="entry name" value="C1.7:_P-type_atpase_like"/>
    <property type="match status" value="1"/>
</dbReference>
<keyword evidence="3" id="KW-0104">Cadmium</keyword>
<evidence type="ECO:0000256" key="6">
    <source>
        <dbReference type="ARBA" id="ARBA00022967"/>
    </source>
</evidence>
<dbReference type="CDD" id="cd02079">
    <property type="entry name" value="P-type_ATPase_HM"/>
    <property type="match status" value="1"/>
</dbReference>
<name>A0A073JQ19_LIMRT</name>
<dbReference type="Pfam" id="PF00702">
    <property type="entry name" value="Hydrolase"/>
    <property type="match status" value="1"/>
</dbReference>
<dbReference type="InterPro" id="IPR023299">
    <property type="entry name" value="ATPase_P-typ_cyto_dom_N"/>
</dbReference>
<keyword evidence="4 12" id="KW-0812">Transmembrane</keyword>
<evidence type="ECO:0000256" key="9">
    <source>
        <dbReference type="ARBA" id="ARBA00023136"/>
    </source>
</evidence>
<reference evidence="14 15" key="1">
    <citation type="submission" date="2014-06" db="EMBL/GenBank/DDBJ databases">
        <title>Genetic determinant of reutericyclin biosynthesis of Lactobacillus reuteri.</title>
        <authorList>
            <person name="Lin X."/>
            <person name="Duar R."/>
            <person name="Walter J."/>
            <person name="Gaenzle M."/>
        </authorList>
    </citation>
    <scope>NUCLEOTIDE SEQUENCE [LARGE SCALE GENOMIC DNA]</scope>
    <source>
        <strain evidence="14 15">LTH2584</strain>
    </source>
</reference>
<dbReference type="InterPro" id="IPR027256">
    <property type="entry name" value="P-typ_ATPase_IB"/>
</dbReference>
<dbReference type="GO" id="GO:0008551">
    <property type="term" value="F:P-type cadmium transporter activity"/>
    <property type="evidence" value="ECO:0007669"/>
    <property type="project" value="UniProtKB-EC"/>
</dbReference>
<dbReference type="PANTHER" id="PTHR48085">
    <property type="entry name" value="CADMIUM/ZINC-TRANSPORTING ATPASE HMA2-RELATED"/>
    <property type="match status" value="1"/>
</dbReference>
<dbReference type="NCBIfam" id="TIGR01525">
    <property type="entry name" value="ATPase-IB_hvy"/>
    <property type="match status" value="1"/>
</dbReference>
<feature type="transmembrane region" description="Helical" evidence="12">
    <location>
        <begin position="261"/>
        <end position="287"/>
    </location>
</feature>
<dbReference type="SFLD" id="SFLDF00027">
    <property type="entry name" value="p-type_atpase"/>
    <property type="match status" value="1"/>
</dbReference>
<keyword evidence="8" id="KW-0406">Ion transport</keyword>
<keyword evidence="14" id="KW-0378">Hydrolase</keyword>
<keyword evidence="12" id="KW-1003">Cell membrane</keyword>
<comment type="subcellular location">
    <subcellularLocation>
        <location evidence="1">Cell membrane</location>
        <topology evidence="1">Multi-pass membrane protein</topology>
    </subcellularLocation>
</comment>
<dbReference type="PANTHER" id="PTHR48085:SF5">
    <property type="entry name" value="CADMIUM_ZINC-TRANSPORTING ATPASE HMA4-RELATED"/>
    <property type="match status" value="1"/>
</dbReference>
<keyword evidence="12" id="KW-0067">ATP-binding</keyword>
<dbReference type="Gene3D" id="3.40.50.1000">
    <property type="entry name" value="HAD superfamily/HAD-like"/>
    <property type="match status" value="1"/>
</dbReference>
<keyword evidence="9 12" id="KW-0472">Membrane</keyword>
<feature type="transmembrane region" description="Helical" evidence="12">
    <location>
        <begin position="568"/>
        <end position="587"/>
    </location>
</feature>
<evidence type="ECO:0000256" key="2">
    <source>
        <dbReference type="ARBA" id="ARBA00006024"/>
    </source>
</evidence>
<dbReference type="EC" id="7.2.2.21" evidence="10"/>
<dbReference type="SFLD" id="SFLDS00003">
    <property type="entry name" value="Haloacid_Dehalogenase"/>
    <property type="match status" value="1"/>
</dbReference>
<evidence type="ECO:0000313" key="15">
    <source>
        <dbReference type="Proteomes" id="UP000027731"/>
    </source>
</evidence>
<evidence type="ECO:0000256" key="5">
    <source>
        <dbReference type="ARBA" id="ARBA00022723"/>
    </source>
</evidence>
<dbReference type="GO" id="GO:0005524">
    <property type="term" value="F:ATP binding"/>
    <property type="evidence" value="ECO:0007669"/>
    <property type="project" value="UniProtKB-UniRule"/>
</dbReference>
<feature type="transmembrane region" description="Helical" evidence="12">
    <location>
        <begin position="237"/>
        <end position="255"/>
    </location>
</feature>
<dbReference type="GO" id="GO:0005886">
    <property type="term" value="C:plasma membrane"/>
    <property type="evidence" value="ECO:0007669"/>
    <property type="project" value="UniProtKB-SubCell"/>
</dbReference>
<dbReference type="GO" id="GO:0016887">
    <property type="term" value="F:ATP hydrolysis activity"/>
    <property type="evidence" value="ECO:0007669"/>
    <property type="project" value="InterPro"/>
</dbReference>
<keyword evidence="6" id="KW-1278">Translocase</keyword>
<dbReference type="AlphaFoldDB" id="A0A073JQ19"/>
<keyword evidence="5 12" id="KW-0479">Metal-binding</keyword>
<dbReference type="InterPro" id="IPR018303">
    <property type="entry name" value="ATPase_P-typ_P_site"/>
</dbReference>
<dbReference type="PROSITE" id="PS00154">
    <property type="entry name" value="ATPASE_E1_E2"/>
    <property type="match status" value="1"/>
</dbReference>
<dbReference type="InterPro" id="IPR059000">
    <property type="entry name" value="ATPase_P-type_domA"/>
</dbReference>
<evidence type="ECO:0000256" key="10">
    <source>
        <dbReference type="ARBA" id="ARBA00039103"/>
    </source>
</evidence>
<feature type="transmembrane region" description="Helical" evidence="12">
    <location>
        <begin position="38"/>
        <end position="59"/>
    </location>
</feature>
<evidence type="ECO:0000256" key="8">
    <source>
        <dbReference type="ARBA" id="ARBA00023065"/>
    </source>
</evidence>
<feature type="domain" description="P-type ATPase A" evidence="13">
    <location>
        <begin position="120"/>
        <end position="221"/>
    </location>
</feature>
<dbReference type="InterPro" id="IPR044492">
    <property type="entry name" value="P_typ_ATPase_HD_dom"/>
</dbReference>
<dbReference type="InterPro" id="IPR001757">
    <property type="entry name" value="P_typ_ATPase"/>
</dbReference>
<dbReference type="RefSeq" id="WP_035168911.1">
    <property type="nucleotide sequence ID" value="NZ_JBNPMJ010000012.1"/>
</dbReference>
<evidence type="ECO:0000259" key="13">
    <source>
        <dbReference type="Pfam" id="PF00122"/>
    </source>
</evidence>
<dbReference type="SUPFAM" id="SSF81653">
    <property type="entry name" value="Calcium ATPase, transduction domain A"/>
    <property type="match status" value="1"/>
</dbReference>
<dbReference type="InterPro" id="IPR036412">
    <property type="entry name" value="HAD-like_sf"/>
</dbReference>
<evidence type="ECO:0000256" key="1">
    <source>
        <dbReference type="ARBA" id="ARBA00004651"/>
    </source>
</evidence>